<feature type="region of interest" description="Disordered" evidence="1">
    <location>
        <begin position="1"/>
        <end position="75"/>
    </location>
</feature>
<evidence type="ECO:0000313" key="2">
    <source>
        <dbReference type="EMBL" id="EJK50795.1"/>
    </source>
</evidence>
<sequence>PQDGVPADHGALADDGAVEDGAVPYRDVPPEVAVDETAPSRRCSRVPGRTSGGDSPRDRAAGSEEEWAGQDRRPAHLGPAALRAVHQVPVHGVARPGGPGSHPPVPVGDQRVAPSAEQVHRNGVVPPHVPDPAGVLPPHDYVGVDPALQSALLLAYAVAHELTPEPPVVELVAEPRQHVGAAQVDSHVEVVPREDDRRRVLGEEDRGYRRRGPGRGRVPEEDAVGVRPVQGQEEVVVGTPEGREAVVGTDGVPRRVGVGGPVPSPLIALGVSVVEAPASHLVEQDRHDGARVLLLPGLVARHGAPEVGVRHRVALHEYERVGLDDVPPVELAEGAVGVYFGSFFRRGEKKSSEDSLARVGAVREPHRGDRYLRAPHDPAPPRGARAVPPPNPAVLIVILPAAAPPVLTYPRGARPQVVLDRVGAPSAQDEELLDSGSLEEVDRVTEEGDAVEGAEDQGTLPAAVRRGARRRAVVAGGGGRRVCLGRHRVPGAVERVREEDGLELLLVLAVRRVGRVRLAHGYCCALRLKEACPSPPTTTSLSRDHRSPHFDLRLCDYGMVRCHVHTLECLFGEYNKHHTAVPTAMAKKKSVFPPTCWA</sequence>
<dbReference type="AlphaFoldDB" id="K0RC74"/>
<organism evidence="2 3">
    <name type="scientific">Thalassiosira oceanica</name>
    <name type="common">Marine diatom</name>
    <dbReference type="NCBI Taxonomy" id="159749"/>
    <lineage>
        <taxon>Eukaryota</taxon>
        <taxon>Sar</taxon>
        <taxon>Stramenopiles</taxon>
        <taxon>Ochrophyta</taxon>
        <taxon>Bacillariophyta</taxon>
        <taxon>Coscinodiscophyceae</taxon>
        <taxon>Thalassiosirophycidae</taxon>
        <taxon>Thalassiosirales</taxon>
        <taxon>Thalassiosiraceae</taxon>
        <taxon>Thalassiosira</taxon>
    </lineage>
</organism>
<gene>
    <name evidence="2" type="ORF">THAOC_30104</name>
</gene>
<proteinExistence type="predicted"/>
<name>K0RC74_THAOC</name>
<evidence type="ECO:0000313" key="3">
    <source>
        <dbReference type="Proteomes" id="UP000266841"/>
    </source>
</evidence>
<dbReference type="EMBL" id="AGNL01042948">
    <property type="protein sequence ID" value="EJK50795.1"/>
    <property type="molecule type" value="Genomic_DNA"/>
</dbReference>
<feature type="region of interest" description="Disordered" evidence="1">
    <location>
        <begin position="202"/>
        <end position="229"/>
    </location>
</feature>
<feature type="region of interest" description="Disordered" evidence="1">
    <location>
        <begin position="91"/>
        <end position="110"/>
    </location>
</feature>
<reference evidence="2 3" key="1">
    <citation type="journal article" date="2012" name="Genome Biol.">
        <title>Genome and low-iron response of an oceanic diatom adapted to chronic iron limitation.</title>
        <authorList>
            <person name="Lommer M."/>
            <person name="Specht M."/>
            <person name="Roy A.S."/>
            <person name="Kraemer L."/>
            <person name="Andreson R."/>
            <person name="Gutowska M.A."/>
            <person name="Wolf J."/>
            <person name="Bergner S.V."/>
            <person name="Schilhabel M.B."/>
            <person name="Klostermeier U.C."/>
            <person name="Beiko R.G."/>
            <person name="Rosenstiel P."/>
            <person name="Hippler M."/>
            <person name="Laroche J."/>
        </authorList>
    </citation>
    <scope>NUCLEOTIDE SEQUENCE [LARGE SCALE GENOMIC DNA]</scope>
    <source>
        <strain evidence="2 3">CCMP1005</strain>
    </source>
</reference>
<accession>K0RC74</accession>
<protein>
    <submittedName>
        <fullName evidence="2">Uncharacterized protein</fullName>
    </submittedName>
</protein>
<comment type="caution">
    <text evidence="2">The sequence shown here is derived from an EMBL/GenBank/DDBJ whole genome shotgun (WGS) entry which is preliminary data.</text>
</comment>
<feature type="non-terminal residue" evidence="2">
    <location>
        <position position="1"/>
    </location>
</feature>
<evidence type="ECO:0000256" key="1">
    <source>
        <dbReference type="SAM" id="MobiDB-lite"/>
    </source>
</evidence>
<keyword evidence="3" id="KW-1185">Reference proteome</keyword>
<dbReference type="Proteomes" id="UP000266841">
    <property type="component" value="Unassembled WGS sequence"/>
</dbReference>